<sequence>MSKSLAAALPPLLVLDPLLQSWLVEDIGRGDRTTQAIFPTNTQTGQAQWLVKESGIVAGLPIAARVFHRLNPQVSFTTLVAEGQWCERGQPIATISGPMDALLSGERVALNLAMRLSGIATMTRKYVELIEDLPAQLVDTRKTTPGLRLLEKYATQVGGAVNHRMGLDDAVMIKDNHIAAAGGIGQAIAQVRTHAPYPLSIEVETETVEMVEEALKHRADIIMLDNMSLSIMQQAVELIRQTSCSIKIEASGNITLETIRSVAETGVDYISSSAPITRSPWLDLSMRLTSSYSSST</sequence>
<evidence type="ECO:0000256" key="9">
    <source>
        <dbReference type="ARBA" id="ARBA00033102"/>
    </source>
</evidence>
<evidence type="ECO:0000259" key="15">
    <source>
        <dbReference type="Pfam" id="PF02749"/>
    </source>
</evidence>
<keyword evidence="8 12" id="KW-0808">Transferase</keyword>
<dbReference type="Gene3D" id="3.20.20.70">
    <property type="entry name" value="Aldolase class I"/>
    <property type="match status" value="1"/>
</dbReference>
<comment type="subunit">
    <text evidence="4">Hexamer formed by 3 homodimers.</text>
</comment>
<feature type="binding site" evidence="13">
    <location>
        <position position="174"/>
    </location>
    <ligand>
        <name>substrate</name>
    </ligand>
</feature>
<dbReference type="Gene3D" id="3.90.1170.20">
    <property type="entry name" value="Quinolinate phosphoribosyl transferase, N-terminal domain"/>
    <property type="match status" value="1"/>
</dbReference>
<evidence type="ECO:0000313" key="16">
    <source>
        <dbReference type="EMBL" id="HGW95070.1"/>
    </source>
</evidence>
<keyword evidence="6" id="KW-0662">Pyridine nucleotide biosynthesis</keyword>
<dbReference type="InterPro" id="IPR027277">
    <property type="entry name" value="NadC/ModD"/>
</dbReference>
<dbReference type="SUPFAM" id="SSF54675">
    <property type="entry name" value="Nicotinate/Quinolinate PRTase N-terminal domain-like"/>
    <property type="match status" value="1"/>
</dbReference>
<evidence type="ECO:0000256" key="4">
    <source>
        <dbReference type="ARBA" id="ARBA00011218"/>
    </source>
</evidence>
<keyword evidence="7 12" id="KW-0328">Glycosyltransferase</keyword>
<dbReference type="InterPro" id="IPR013785">
    <property type="entry name" value="Aldolase_TIM"/>
</dbReference>
<dbReference type="NCBIfam" id="TIGR00078">
    <property type="entry name" value="nadC"/>
    <property type="match status" value="1"/>
</dbReference>
<organism evidence="16">
    <name type="scientific">Oscillatoriales cyanobacterium SpSt-402</name>
    <dbReference type="NCBI Taxonomy" id="2282168"/>
    <lineage>
        <taxon>Bacteria</taxon>
        <taxon>Bacillati</taxon>
        <taxon>Cyanobacteriota</taxon>
        <taxon>Cyanophyceae</taxon>
        <taxon>Oscillatoriophycideae</taxon>
        <taxon>Oscillatoriales</taxon>
    </lineage>
</organism>
<dbReference type="GO" id="GO:0009435">
    <property type="term" value="P:NAD+ biosynthetic process"/>
    <property type="evidence" value="ECO:0007669"/>
    <property type="project" value="UniProtKB-UniPathway"/>
</dbReference>
<evidence type="ECO:0000256" key="1">
    <source>
        <dbReference type="ARBA" id="ARBA00003237"/>
    </source>
</evidence>
<dbReference type="GO" id="GO:0004514">
    <property type="term" value="F:nicotinate-nucleotide diphosphorylase (carboxylating) activity"/>
    <property type="evidence" value="ECO:0007669"/>
    <property type="project" value="UniProtKB-EC"/>
</dbReference>
<dbReference type="PIRSF" id="PIRSF006250">
    <property type="entry name" value="NadC_ModD"/>
    <property type="match status" value="1"/>
</dbReference>
<feature type="binding site" evidence="13">
    <location>
        <begin position="140"/>
        <end position="142"/>
    </location>
    <ligand>
        <name>substrate</name>
    </ligand>
</feature>
<feature type="binding site" evidence="13">
    <location>
        <position position="164"/>
    </location>
    <ligand>
        <name>substrate</name>
    </ligand>
</feature>
<evidence type="ECO:0000256" key="10">
    <source>
        <dbReference type="ARBA" id="ARBA00047445"/>
    </source>
</evidence>
<name>A0A832H302_9CYAN</name>
<evidence type="ECO:0000256" key="8">
    <source>
        <dbReference type="ARBA" id="ARBA00022679"/>
    </source>
</evidence>
<feature type="binding site" evidence="13">
    <location>
        <position position="204"/>
    </location>
    <ligand>
        <name>substrate</name>
    </ligand>
</feature>
<dbReference type="SUPFAM" id="SSF51690">
    <property type="entry name" value="Nicotinate/Quinolinate PRTase C-terminal domain-like"/>
    <property type="match status" value="1"/>
</dbReference>
<dbReference type="CDD" id="cd01572">
    <property type="entry name" value="QPRTase"/>
    <property type="match status" value="1"/>
</dbReference>
<comment type="similarity">
    <text evidence="3 12">Belongs to the NadC/ModD family.</text>
</comment>
<dbReference type="AlphaFoldDB" id="A0A832H302"/>
<dbReference type="InterPro" id="IPR036068">
    <property type="entry name" value="Nicotinate_pribotase-like_C"/>
</dbReference>
<protein>
    <recommendedName>
        <fullName evidence="11">Probable nicotinate-nucleotide pyrophosphorylase [carboxylating]</fullName>
        <ecNumber evidence="5">2.4.2.19</ecNumber>
    </recommendedName>
    <alternativeName>
        <fullName evidence="9">Quinolinate phosphoribosyltransferase [decarboxylating]</fullName>
    </alternativeName>
</protein>
<evidence type="ECO:0000256" key="13">
    <source>
        <dbReference type="PIRSR" id="PIRSR006250-1"/>
    </source>
</evidence>
<dbReference type="GO" id="GO:0034213">
    <property type="term" value="P:quinolinate catabolic process"/>
    <property type="evidence" value="ECO:0007669"/>
    <property type="project" value="TreeGrafter"/>
</dbReference>
<dbReference type="EMBL" id="DSRD01000772">
    <property type="protein sequence ID" value="HGW95070.1"/>
    <property type="molecule type" value="Genomic_DNA"/>
</dbReference>
<feature type="binding site" evidence="13">
    <location>
        <position position="107"/>
    </location>
    <ligand>
        <name>substrate</name>
    </ligand>
</feature>
<dbReference type="UniPathway" id="UPA00253">
    <property type="reaction ID" value="UER00331"/>
</dbReference>
<dbReference type="InterPro" id="IPR002638">
    <property type="entry name" value="Quinolinate_PRibosylTrfase_C"/>
</dbReference>
<gene>
    <name evidence="16" type="ORF">ENR47_12430</name>
</gene>
<feature type="binding site" evidence="13">
    <location>
        <begin position="251"/>
        <end position="253"/>
    </location>
    <ligand>
        <name>substrate</name>
    </ligand>
</feature>
<evidence type="ECO:0000256" key="6">
    <source>
        <dbReference type="ARBA" id="ARBA00022642"/>
    </source>
</evidence>
<reference evidence="16" key="1">
    <citation type="journal article" date="2020" name="mSystems">
        <title>Genome- and Community-Level Interaction Insights into Carbon Utilization and Element Cycling Functions of Hydrothermarchaeota in Hydrothermal Sediment.</title>
        <authorList>
            <person name="Zhou Z."/>
            <person name="Liu Y."/>
            <person name="Xu W."/>
            <person name="Pan J."/>
            <person name="Luo Z.H."/>
            <person name="Li M."/>
        </authorList>
    </citation>
    <scope>NUCLEOTIDE SEQUENCE [LARGE SCALE GENOMIC DNA]</scope>
    <source>
        <strain evidence="16">SpSt-402</strain>
    </source>
</reference>
<evidence type="ECO:0000256" key="11">
    <source>
        <dbReference type="ARBA" id="ARBA00069173"/>
    </source>
</evidence>
<comment type="function">
    <text evidence="1">Involved in the catabolism of quinolinic acid (QA).</text>
</comment>
<dbReference type="FunFam" id="3.90.1170.20:FF:000001">
    <property type="entry name" value="Nicotinate-nucleotide diphosphorylase (Carboxylating)"/>
    <property type="match status" value="1"/>
</dbReference>
<dbReference type="GO" id="GO:0005737">
    <property type="term" value="C:cytoplasm"/>
    <property type="evidence" value="ECO:0007669"/>
    <property type="project" value="TreeGrafter"/>
</dbReference>
<evidence type="ECO:0000259" key="14">
    <source>
        <dbReference type="Pfam" id="PF01729"/>
    </source>
</evidence>
<feature type="binding site" evidence="13">
    <location>
        <position position="225"/>
    </location>
    <ligand>
        <name>substrate</name>
    </ligand>
</feature>
<feature type="domain" description="Quinolinate phosphoribosyl transferase C-terminal" evidence="14">
    <location>
        <begin position="119"/>
        <end position="287"/>
    </location>
</feature>
<dbReference type="Pfam" id="PF01729">
    <property type="entry name" value="QRPTase_C"/>
    <property type="match status" value="1"/>
</dbReference>
<comment type="pathway">
    <text evidence="2">Cofactor biosynthesis; NAD(+) biosynthesis; nicotinate D-ribonucleotide from quinolinate: step 1/1.</text>
</comment>
<accession>A0A832H302</accession>
<evidence type="ECO:0000256" key="12">
    <source>
        <dbReference type="PIRNR" id="PIRNR006250"/>
    </source>
</evidence>
<dbReference type="InterPro" id="IPR022412">
    <property type="entry name" value="Quinolinate_PRibosylTrfase_N"/>
</dbReference>
<evidence type="ECO:0000256" key="7">
    <source>
        <dbReference type="ARBA" id="ARBA00022676"/>
    </source>
</evidence>
<evidence type="ECO:0000256" key="2">
    <source>
        <dbReference type="ARBA" id="ARBA00004893"/>
    </source>
</evidence>
<comment type="caution">
    <text evidence="16">The sequence shown here is derived from an EMBL/GenBank/DDBJ whole genome shotgun (WGS) entry which is preliminary data.</text>
</comment>
<proteinExistence type="inferred from homology"/>
<dbReference type="PANTHER" id="PTHR32179">
    <property type="entry name" value="NICOTINATE-NUCLEOTIDE PYROPHOSPHORYLASE [CARBOXYLATING]"/>
    <property type="match status" value="1"/>
</dbReference>
<evidence type="ECO:0000256" key="5">
    <source>
        <dbReference type="ARBA" id="ARBA00011944"/>
    </source>
</evidence>
<evidence type="ECO:0000256" key="3">
    <source>
        <dbReference type="ARBA" id="ARBA00009400"/>
    </source>
</evidence>
<dbReference type="InterPro" id="IPR037128">
    <property type="entry name" value="Quinolinate_PRibosylTase_N_sf"/>
</dbReference>
<dbReference type="InterPro" id="IPR004393">
    <property type="entry name" value="NadC"/>
</dbReference>
<comment type="catalytic activity">
    <reaction evidence="10">
        <text>nicotinate beta-D-ribonucleotide + CO2 + diphosphate = quinolinate + 5-phospho-alpha-D-ribose 1-diphosphate + 2 H(+)</text>
        <dbReference type="Rhea" id="RHEA:12733"/>
        <dbReference type="ChEBI" id="CHEBI:15378"/>
        <dbReference type="ChEBI" id="CHEBI:16526"/>
        <dbReference type="ChEBI" id="CHEBI:29959"/>
        <dbReference type="ChEBI" id="CHEBI:33019"/>
        <dbReference type="ChEBI" id="CHEBI:57502"/>
        <dbReference type="ChEBI" id="CHEBI:58017"/>
        <dbReference type="EC" id="2.4.2.19"/>
    </reaction>
</comment>
<dbReference type="FunFam" id="3.20.20.70:FF:000030">
    <property type="entry name" value="Nicotinate-nucleotide pyrophosphorylase, carboxylating"/>
    <property type="match status" value="1"/>
</dbReference>
<dbReference type="Pfam" id="PF02749">
    <property type="entry name" value="QRPTase_N"/>
    <property type="match status" value="1"/>
</dbReference>
<dbReference type="PANTHER" id="PTHR32179:SF3">
    <property type="entry name" value="NICOTINATE-NUCLEOTIDE PYROPHOSPHORYLASE [CARBOXYLATING]"/>
    <property type="match status" value="1"/>
</dbReference>
<dbReference type="EC" id="2.4.2.19" evidence="5"/>
<feature type="binding site" evidence="13">
    <location>
        <begin position="272"/>
        <end position="274"/>
    </location>
    <ligand>
        <name>substrate</name>
    </ligand>
</feature>
<feature type="domain" description="Quinolinate phosphoribosyl transferase N-terminal" evidence="15">
    <location>
        <begin position="31"/>
        <end position="117"/>
    </location>
</feature>